<feature type="compositionally biased region" description="Polar residues" evidence="1">
    <location>
        <begin position="1"/>
        <end position="10"/>
    </location>
</feature>
<evidence type="ECO:0000256" key="1">
    <source>
        <dbReference type="SAM" id="MobiDB-lite"/>
    </source>
</evidence>
<sequence length="80" mass="8974">MNEANGNRFSSRAERARGCRTPMESSQPAHKNGFPWTLLLSRDGEGHLTRQRSLKESSPAPEDVTQHATRRSAMPNKLVE</sequence>
<comment type="caution">
    <text evidence="2">The sequence shown here is derived from an EMBL/GenBank/DDBJ whole genome shotgun (WGS) entry which is preliminary data.</text>
</comment>
<protein>
    <submittedName>
        <fullName evidence="2">Uncharacterized protein</fullName>
    </submittedName>
</protein>
<accession>A0AAD5QXQ0</accession>
<feature type="region of interest" description="Disordered" evidence="1">
    <location>
        <begin position="1"/>
        <end position="80"/>
    </location>
</feature>
<reference evidence="2" key="1">
    <citation type="submission" date="2021-06" db="EMBL/GenBank/DDBJ databases">
        <title>Parelaphostrongylus tenuis whole genome reference sequence.</title>
        <authorList>
            <person name="Garwood T.J."/>
            <person name="Larsen P.A."/>
            <person name="Fountain-Jones N.M."/>
            <person name="Garbe J.R."/>
            <person name="Macchietto M.G."/>
            <person name="Kania S.A."/>
            <person name="Gerhold R.W."/>
            <person name="Richards J.E."/>
            <person name="Wolf T.M."/>
        </authorList>
    </citation>
    <scope>NUCLEOTIDE SEQUENCE</scope>
    <source>
        <strain evidence="2">MNPRO001-30</strain>
        <tissue evidence="2">Meninges</tissue>
    </source>
</reference>
<name>A0AAD5QXQ0_PARTN</name>
<proteinExistence type="predicted"/>
<dbReference type="EMBL" id="JAHQIW010005082">
    <property type="protein sequence ID" value="KAJ1364856.1"/>
    <property type="molecule type" value="Genomic_DNA"/>
</dbReference>
<dbReference type="Proteomes" id="UP001196413">
    <property type="component" value="Unassembled WGS sequence"/>
</dbReference>
<evidence type="ECO:0000313" key="3">
    <source>
        <dbReference type="Proteomes" id="UP001196413"/>
    </source>
</evidence>
<organism evidence="2 3">
    <name type="scientific">Parelaphostrongylus tenuis</name>
    <name type="common">Meningeal worm</name>
    <dbReference type="NCBI Taxonomy" id="148309"/>
    <lineage>
        <taxon>Eukaryota</taxon>
        <taxon>Metazoa</taxon>
        <taxon>Ecdysozoa</taxon>
        <taxon>Nematoda</taxon>
        <taxon>Chromadorea</taxon>
        <taxon>Rhabditida</taxon>
        <taxon>Rhabditina</taxon>
        <taxon>Rhabditomorpha</taxon>
        <taxon>Strongyloidea</taxon>
        <taxon>Metastrongylidae</taxon>
        <taxon>Parelaphostrongylus</taxon>
    </lineage>
</organism>
<dbReference type="AlphaFoldDB" id="A0AAD5QXQ0"/>
<gene>
    <name evidence="2" type="ORF">KIN20_025041</name>
</gene>
<evidence type="ECO:0000313" key="2">
    <source>
        <dbReference type="EMBL" id="KAJ1364856.1"/>
    </source>
</evidence>
<keyword evidence="3" id="KW-1185">Reference proteome</keyword>